<dbReference type="PROSITE" id="PS51192">
    <property type="entry name" value="HELICASE_ATP_BIND_1"/>
    <property type="match status" value="1"/>
</dbReference>
<dbReference type="PANTHER" id="PTHR47961">
    <property type="entry name" value="DNA POLYMERASE THETA, PUTATIVE (AFU_ORTHOLOGUE AFUA_1G05260)-RELATED"/>
    <property type="match status" value="1"/>
</dbReference>
<dbReference type="EMBL" id="VLLP01000001">
    <property type="protein sequence ID" value="TWJ28333.1"/>
    <property type="molecule type" value="Genomic_DNA"/>
</dbReference>
<dbReference type="Proteomes" id="UP000319728">
    <property type="component" value="Unassembled WGS sequence"/>
</dbReference>
<keyword evidence="3 8" id="KW-0347">Helicase</keyword>
<dbReference type="InterPro" id="IPR001650">
    <property type="entry name" value="Helicase_C-like"/>
</dbReference>
<dbReference type="GO" id="GO:0005524">
    <property type="term" value="F:ATP binding"/>
    <property type="evidence" value="ECO:0007669"/>
    <property type="project" value="UniProtKB-KW"/>
</dbReference>
<dbReference type="InterPro" id="IPR011545">
    <property type="entry name" value="DEAD/DEAH_box_helicase_dom"/>
</dbReference>
<evidence type="ECO:0000259" key="7">
    <source>
        <dbReference type="PROSITE" id="PS51194"/>
    </source>
</evidence>
<dbReference type="RefSeq" id="WP_232625032.1">
    <property type="nucleotide sequence ID" value="NZ_AP023438.1"/>
</dbReference>
<dbReference type="PROSITE" id="PS51194">
    <property type="entry name" value="HELICASE_CTER"/>
    <property type="match status" value="1"/>
</dbReference>
<evidence type="ECO:0000256" key="1">
    <source>
        <dbReference type="ARBA" id="ARBA00022741"/>
    </source>
</evidence>
<dbReference type="PANTHER" id="PTHR47961:SF6">
    <property type="entry name" value="DNA-DIRECTED DNA POLYMERASE"/>
    <property type="match status" value="1"/>
</dbReference>
<dbReference type="GO" id="GO:0004386">
    <property type="term" value="F:helicase activity"/>
    <property type="evidence" value="ECO:0007669"/>
    <property type="project" value="UniProtKB-KW"/>
</dbReference>
<dbReference type="SMART" id="SM00487">
    <property type="entry name" value="DEXDc"/>
    <property type="match status" value="1"/>
</dbReference>
<dbReference type="Pfam" id="PF00271">
    <property type="entry name" value="Helicase_C"/>
    <property type="match status" value="1"/>
</dbReference>
<evidence type="ECO:0000259" key="6">
    <source>
        <dbReference type="PROSITE" id="PS51192"/>
    </source>
</evidence>
<reference evidence="8 9" key="1">
    <citation type="submission" date="2019-07" db="EMBL/GenBank/DDBJ databases">
        <title>R&amp;d 2014.</title>
        <authorList>
            <person name="Klenk H.-P."/>
        </authorList>
    </citation>
    <scope>NUCLEOTIDE SEQUENCE [LARGE SCALE GENOMIC DNA]</scope>
    <source>
        <strain evidence="8 9">DSM 43912</strain>
    </source>
</reference>
<feature type="domain" description="Helicase C-terminal" evidence="7">
    <location>
        <begin position="589"/>
        <end position="801"/>
    </location>
</feature>
<feature type="region of interest" description="Disordered" evidence="5">
    <location>
        <begin position="1347"/>
        <end position="1376"/>
    </location>
</feature>
<evidence type="ECO:0000313" key="9">
    <source>
        <dbReference type="Proteomes" id="UP000319728"/>
    </source>
</evidence>
<keyword evidence="9" id="KW-1185">Reference proteome</keyword>
<proteinExistence type="predicted"/>
<dbReference type="Gene3D" id="3.40.50.300">
    <property type="entry name" value="P-loop containing nucleotide triphosphate hydrolases"/>
    <property type="match status" value="2"/>
</dbReference>
<evidence type="ECO:0000256" key="5">
    <source>
        <dbReference type="SAM" id="MobiDB-lite"/>
    </source>
</evidence>
<feature type="compositionally biased region" description="Basic and acidic residues" evidence="5">
    <location>
        <begin position="1365"/>
        <end position="1376"/>
    </location>
</feature>
<dbReference type="InterPro" id="IPR014001">
    <property type="entry name" value="Helicase_ATP-bd"/>
</dbReference>
<name>A0A562WDG4_9ACTN</name>
<organism evidence="8 9">
    <name type="scientific">Micromonospora sagamiensis</name>
    <dbReference type="NCBI Taxonomy" id="47875"/>
    <lineage>
        <taxon>Bacteria</taxon>
        <taxon>Bacillati</taxon>
        <taxon>Actinomycetota</taxon>
        <taxon>Actinomycetes</taxon>
        <taxon>Micromonosporales</taxon>
        <taxon>Micromonosporaceae</taxon>
        <taxon>Micromonospora</taxon>
    </lineage>
</organism>
<dbReference type="InterPro" id="IPR027417">
    <property type="entry name" value="P-loop_NTPase"/>
</dbReference>
<dbReference type="Pfam" id="PF00270">
    <property type="entry name" value="DEAD"/>
    <property type="match status" value="1"/>
</dbReference>
<accession>A0A562WDG4</accession>
<feature type="region of interest" description="Disordered" evidence="5">
    <location>
        <begin position="283"/>
        <end position="307"/>
    </location>
</feature>
<keyword evidence="4" id="KW-0067">ATP-binding</keyword>
<sequence>MDAEQQWLSELSKRAQSKQIALVCGAGVSASISGGVEAATWRGLILSGLQYVSSIDDGLQQMGVAYSQILSDQPSANSYIAVSEWLQRSFETISLGERRAWLASTVGKLRPVDRSLATIFRCRVPILTTNYDDLVEELSGRRSFTWMDRDDIDRYHDTPQDYVFHLHGHHDRPQSVILSGGDYERLASAGLATEVLRALSANHTLVFVGYGAGLEDPHFSAFLDWFNQKFEKTVRRAYVLVRRTEMPAKKLVGRLAYLPYGDEFGDLPGFLRDVLGLDAGADPDVAEDERSTVPPQPVGESDDGLDLPESVQKNMTRQIGARVERGDAQNAMLAAALRALGTRGTSLISAVTGSGKTTVARVAMNLAVNRARSAIMILPTKALVTQEVREWEAWIAAWLEAERKIRVYGSSRDYPEHDSPVSKGRFEIAIAIYEKLAGYLVSGQRTLAGTQLLVVDELQTLVEDKRRAAKLEGLLTMVRLMHPDERPGILGLSATMSEQSTDLLRRWLGVDTFNFIQSSERPVPLDTYVVDANRWRILRDAHLLNLEQSDQAVGPPEDQTHDLGARARGADYGMLQVRGLSTAPLAIALVTRLLTEDPARRILVFVPGRTAAQELASAIQRSLDAALGRCRHRGSPWQVGRFAPDNIDEQTAQSRMLEIKNSDLPLSDDVIRGLRTGVAYHSARLAPKLRRDLEQEFRDPRGILRVLVATDTLAIGVNLPADAVIATSISGYGSDRRRRLSMPSELDNKAGRAGRRGVVQRPRGEFYVLVPSQRDLENVAELTATQIRTLSSLDGVYAHYVIGRQRTPRVSGQIRDLEDVSLLALQVLSADGFGRRPADFEARVASILNALLAAQEPDSRLPSVSEVLEKLRGLKLIGSADAPKQQPTRLGDALARSALSLHSAHILERLARLATEGTGDIDLLFNACRSEEIESVTAWVGLPGVHPRHYPSLKENIQTYAMAYCHEDATRRSYCAQYFGDRRYALPRQFVSEGQAVISKELRGLFERGVEEVEDRDATALLRALVAFEWSRGIPFEQIKARFSAAIRSDEPQRGERPVELNLHYSDIEQLCEQVAGVIRGAASVSFSDSHDWSSRVMLLALQTEVGLPAWLAPIAKLRLDALHRNRLAKLWEVPPVNEGWASILDLPGIADHPAISEAQREVARERLERREREESEFRHMVSREWANVVVPGPDSMTFDDLGEELQAADPAAYVELFAGLGSGLGVDVQTRIDDSHYEARWSVGEESIVVAVPAGELGQEEVDFFANRDALVVLRSRLRPSGLNALARRPTVARFVQPEVILSLIARLVVVRGAGIDPAEVIERLSDLRVSVIDAESHVVVSDRPVSPPPFVGRMPDMTTGPRLSDRQTSEDDAD</sequence>
<dbReference type="SMART" id="SM00490">
    <property type="entry name" value="HELICc"/>
    <property type="match status" value="1"/>
</dbReference>
<dbReference type="SUPFAM" id="SSF52540">
    <property type="entry name" value="P-loop containing nucleoside triphosphate hydrolases"/>
    <property type="match status" value="1"/>
</dbReference>
<evidence type="ECO:0000256" key="2">
    <source>
        <dbReference type="ARBA" id="ARBA00022801"/>
    </source>
</evidence>
<evidence type="ECO:0000256" key="3">
    <source>
        <dbReference type="ARBA" id="ARBA00022806"/>
    </source>
</evidence>
<dbReference type="InterPro" id="IPR050474">
    <property type="entry name" value="Hel308_SKI2-like"/>
</dbReference>
<feature type="domain" description="Helicase ATP-binding" evidence="6">
    <location>
        <begin position="337"/>
        <end position="514"/>
    </location>
</feature>
<keyword evidence="2" id="KW-0378">Hydrolase</keyword>
<protein>
    <submittedName>
        <fullName evidence="8">ATP-dependent RNA helicase HelY</fullName>
    </submittedName>
</protein>
<comment type="caution">
    <text evidence="8">The sequence shown here is derived from an EMBL/GenBank/DDBJ whole genome shotgun (WGS) entry which is preliminary data.</text>
</comment>
<evidence type="ECO:0000313" key="8">
    <source>
        <dbReference type="EMBL" id="TWJ28333.1"/>
    </source>
</evidence>
<keyword evidence="1" id="KW-0547">Nucleotide-binding</keyword>
<evidence type="ECO:0000256" key="4">
    <source>
        <dbReference type="ARBA" id="ARBA00022840"/>
    </source>
</evidence>
<gene>
    <name evidence="8" type="ORF">JD81_01837</name>
</gene>
<dbReference type="Pfam" id="PF13289">
    <property type="entry name" value="SIR2_2"/>
    <property type="match status" value="1"/>
</dbReference>
<dbReference type="GO" id="GO:0016787">
    <property type="term" value="F:hydrolase activity"/>
    <property type="evidence" value="ECO:0007669"/>
    <property type="project" value="UniProtKB-KW"/>
</dbReference>
<dbReference type="GO" id="GO:0003676">
    <property type="term" value="F:nucleic acid binding"/>
    <property type="evidence" value="ECO:0007669"/>
    <property type="project" value="InterPro"/>
</dbReference>